<dbReference type="Gene3D" id="2.60.200.40">
    <property type="match status" value="1"/>
</dbReference>
<dbReference type="RefSeq" id="WP_161762745.1">
    <property type="nucleotide sequence ID" value="NZ_JAAATX020000008.1"/>
</dbReference>
<dbReference type="InterPro" id="IPR017438">
    <property type="entry name" value="ATP-NAD_kinase_N"/>
</dbReference>
<dbReference type="EMBL" id="JAAATX020000008">
    <property type="protein sequence ID" value="MBU9698621.1"/>
    <property type="molecule type" value="Genomic_DNA"/>
</dbReference>
<evidence type="ECO:0000313" key="3">
    <source>
        <dbReference type="Proteomes" id="UP000731907"/>
    </source>
</evidence>
<dbReference type="Proteomes" id="UP000731907">
    <property type="component" value="Unassembled WGS sequence"/>
</dbReference>
<name>A0ABS6J4E3_9RHOB</name>
<dbReference type="PANTHER" id="PTHR12358">
    <property type="entry name" value="SPHINGOSINE KINASE"/>
    <property type="match status" value="1"/>
</dbReference>
<dbReference type="InterPro" id="IPR016064">
    <property type="entry name" value="NAD/diacylglycerol_kinase_sf"/>
</dbReference>
<keyword evidence="2" id="KW-0808">Transferase</keyword>
<keyword evidence="2" id="KW-0418">Kinase</keyword>
<keyword evidence="3" id="KW-1185">Reference proteome</keyword>
<sequence>MPVDAATICVLANPSAGLASRDATALAAAMAAFGPTVPLRRLSDGQSFEDAVRAALADGFTTIVAAGGDGTVAAVAQAMLGSGASLGILPLGTFNFVSRGLGLPEDPAAAARAILAGHPHRISVGTVNGRLFLNNLSLGLYPRILAEREAAYARFGRFRFLAYWTVLATLIRAQRLRHLRIETEEGIRDIRTPLVFIARSAYQLERFGLSAGDIISDDRFAVFVARSGSRWHLLKLALHLAFRRLVPGDDVDLFAAHSLTIRTPRRRPRVAIDGEKRRLLAPLKLEIRTDALSIIIPDEMDKVRT</sequence>
<proteinExistence type="predicted"/>
<dbReference type="InterPro" id="IPR050187">
    <property type="entry name" value="Lipid_Phosphate_FormReg"/>
</dbReference>
<dbReference type="PANTHER" id="PTHR12358:SF54">
    <property type="entry name" value="SPHINGOSINE KINASE RELATED PROTEIN"/>
    <property type="match status" value="1"/>
</dbReference>
<dbReference type="PROSITE" id="PS50146">
    <property type="entry name" value="DAGK"/>
    <property type="match status" value="1"/>
</dbReference>
<protein>
    <submittedName>
        <fullName evidence="2">Diacylglycerol kinase</fullName>
    </submittedName>
</protein>
<reference evidence="2 3" key="1">
    <citation type="submission" date="2021-06" db="EMBL/GenBank/DDBJ databases">
        <title>Rhodobacteraceae bacterium strain HSP-20.</title>
        <authorList>
            <person name="Chen W.-M."/>
        </authorList>
    </citation>
    <scope>NUCLEOTIDE SEQUENCE [LARGE SCALE GENOMIC DNA]</scope>
    <source>
        <strain evidence="2 3">HSP-20</strain>
    </source>
</reference>
<dbReference type="Pfam" id="PF00781">
    <property type="entry name" value="DAGK_cat"/>
    <property type="match status" value="1"/>
</dbReference>
<evidence type="ECO:0000313" key="2">
    <source>
        <dbReference type="EMBL" id="MBU9698621.1"/>
    </source>
</evidence>
<accession>A0ABS6J4E3</accession>
<comment type="caution">
    <text evidence="2">The sequence shown here is derived from an EMBL/GenBank/DDBJ whole genome shotgun (WGS) entry which is preliminary data.</text>
</comment>
<feature type="domain" description="DAGKc" evidence="1">
    <location>
        <begin position="49"/>
        <end position="131"/>
    </location>
</feature>
<dbReference type="InterPro" id="IPR001206">
    <property type="entry name" value="Diacylglycerol_kinase_cat_dom"/>
</dbReference>
<dbReference type="GO" id="GO:0016301">
    <property type="term" value="F:kinase activity"/>
    <property type="evidence" value="ECO:0007669"/>
    <property type="project" value="UniProtKB-KW"/>
</dbReference>
<organism evidence="2 3">
    <name type="scientific">Paragemmobacter amnigenus</name>
    <dbReference type="NCBI Taxonomy" id="2852097"/>
    <lineage>
        <taxon>Bacteria</taxon>
        <taxon>Pseudomonadati</taxon>
        <taxon>Pseudomonadota</taxon>
        <taxon>Alphaproteobacteria</taxon>
        <taxon>Rhodobacterales</taxon>
        <taxon>Paracoccaceae</taxon>
        <taxon>Paragemmobacter</taxon>
    </lineage>
</organism>
<evidence type="ECO:0000259" key="1">
    <source>
        <dbReference type="PROSITE" id="PS50146"/>
    </source>
</evidence>
<dbReference type="SUPFAM" id="SSF111331">
    <property type="entry name" value="NAD kinase/diacylglycerol kinase-like"/>
    <property type="match status" value="1"/>
</dbReference>
<gene>
    <name evidence="2" type="ORF">GU927_012280</name>
</gene>
<dbReference type="Gene3D" id="3.40.50.10330">
    <property type="entry name" value="Probable inorganic polyphosphate/atp-NAD kinase, domain 1"/>
    <property type="match status" value="1"/>
</dbReference>